<keyword evidence="2" id="KW-1185">Reference proteome</keyword>
<dbReference type="EMBL" id="CP002390">
    <property type="protein sequence ID" value="EFE29130.1"/>
    <property type="molecule type" value="Genomic_DNA"/>
</dbReference>
<evidence type="ECO:0000313" key="1">
    <source>
        <dbReference type="EMBL" id="EFE29130.1"/>
    </source>
</evidence>
<protein>
    <recommendedName>
        <fullName evidence="3">DUF4209 domain-containing protein</fullName>
    </recommendedName>
</protein>
<dbReference type="eggNOG" id="ENOG502ZASP">
    <property type="taxonomic scope" value="Bacteria"/>
</dbReference>
<dbReference type="AlphaFoldDB" id="D6GQS7"/>
<accession>D6GQS7</accession>
<gene>
    <name evidence="1" type="ordered locus">HMPREF0389_01052</name>
</gene>
<evidence type="ECO:0000313" key="2">
    <source>
        <dbReference type="Proteomes" id="UP000007468"/>
    </source>
</evidence>
<dbReference type="RefSeq" id="WP_014263038.1">
    <property type="nucleotide sequence ID" value="NC_016630.1"/>
</dbReference>
<dbReference type="PATRIC" id="fig|546269.5.peg.1572"/>
<sequence length="758" mass="89991">MPNKEYKNYLEHEICVKFADGILEHSQEWQWFIDYIEDNFDLSDIDDFFDFQNRRGNLIPVLSNFLHMLDVCDTDFHSETLLLQEIYLIAKYYVGVVERVNCSSKIKTEFCKILFVLVWLTKLENSDNNSKYIVDYRILDQRNFHQAINMGSFEYDKEEIFIYLEEITIRGFEEVKQNIKDNLNKVNYDVTEHFFEKYSDNLVSVNCFSYQSLDRDAKLTWQEHTLLDMLQISINNGQISPMFSIGSSSVPDYLKWSPQLVKGIKEYFNHRIADFVIESINFVVNKNPPSLETIETHCKLLAEAIKNSDNYHKIRMFSSFEIIALLFKEGVMNKVEKTEDIKKFYKIIHSVTSINLLLVLRQFFPLSRSQLRSIKNYIENQYKGISLIKDIESLIQYLQNSDIARYINQECYDEMKRKFFELMKGIQDSSVSILFYQAVMFLLDVNQTNQNLDKRVVKRDVIYLQEYWQENIYPEQEKNLQEFKYSAEIPTTEVEGFNDTVMNNPILLANICIIFKVKDMIPVMEETSKNPLNFMCDKIILSPIFPIKNIEINFEKHEIDNILKSQVEKILKEYGYKFLNDIDSKIYVSAIHEKYRENANIFITMFNREEELYSLLEELLDRSLIPYEKNVSLGHLTQLFPLLEIEIRHLGKMFGIVPFKENREEYFKFKDPSSILRELIDKIYQELDSFESAPELLFVYHFMYNSNSFNIRNECVHGRDYIEGYRLSFGFKVTLLALYMIVYRITLIQSAISKNEDN</sequence>
<name>D6GQS7_FILAD</name>
<dbReference type="Proteomes" id="UP000007468">
    <property type="component" value="Chromosome"/>
</dbReference>
<organism evidence="1 2">
    <name type="scientific">Filifactor alocis (strain ATCC 35896 / CCUG 47790 / D40 B5)</name>
    <name type="common">Fusobacterium alocis</name>
    <dbReference type="NCBI Taxonomy" id="546269"/>
    <lineage>
        <taxon>Bacteria</taxon>
        <taxon>Bacillati</taxon>
        <taxon>Bacillota</taxon>
        <taxon>Clostridia</taxon>
        <taxon>Peptostreptococcales</taxon>
        <taxon>Filifactoraceae</taxon>
        <taxon>Filifactor</taxon>
    </lineage>
</organism>
<dbReference type="OrthoDB" id="2088050at2"/>
<evidence type="ECO:0008006" key="3">
    <source>
        <dbReference type="Google" id="ProtNLM"/>
    </source>
</evidence>
<proteinExistence type="predicted"/>
<dbReference type="KEGG" id="faa:HMPREF0389_01052"/>
<reference evidence="2" key="1">
    <citation type="submission" date="2010-12" db="EMBL/GenBank/DDBJ databases">
        <title>The genome sequence of Filifactor alocis strain ATCC 35896.</title>
        <authorList>
            <consortium name="The Broad Institute Genome Sequencing Platform"/>
            <person name="Ward D."/>
            <person name="Earl A."/>
            <person name="Feldgarden M."/>
            <person name="Young S.K."/>
            <person name="Gargeya S."/>
            <person name="Zeng Q."/>
            <person name="Alvarado L."/>
            <person name="Berlin A."/>
            <person name="Bochicchio J."/>
            <person name="Chapman S.B."/>
            <person name="Chen Z."/>
            <person name="Freedman E."/>
            <person name="Gellesch M."/>
            <person name="Goldberg J."/>
            <person name="Griggs A."/>
            <person name="Gujja S."/>
            <person name="Heilman E."/>
            <person name="Heiman D."/>
            <person name="Howarth C."/>
            <person name="Mehta T."/>
            <person name="Neiman D."/>
            <person name="Pearson M."/>
            <person name="Roberts A."/>
            <person name="Saif S."/>
            <person name="Shea T."/>
            <person name="Shenoy N."/>
            <person name="Sisk P."/>
            <person name="Stolte C."/>
            <person name="Sykes S."/>
            <person name="White J."/>
            <person name="Yandava C."/>
            <person name="Izard J."/>
            <person name="Blanton J.M."/>
            <person name="Baranova O.V."/>
            <person name="Tanner A.C."/>
            <person name="Dewhirst F.E."/>
            <person name="Haas B."/>
            <person name="Nusbaum C."/>
            <person name="Birren B."/>
        </authorList>
    </citation>
    <scope>NUCLEOTIDE SEQUENCE [LARGE SCALE GENOMIC DNA]</scope>
    <source>
        <strain evidence="2">ATCC 35896 / D40 B5</strain>
    </source>
</reference>